<dbReference type="Proteomes" id="UP001062846">
    <property type="component" value="Chromosome 5"/>
</dbReference>
<comment type="caution">
    <text evidence="1">The sequence shown here is derived from an EMBL/GenBank/DDBJ whole genome shotgun (WGS) entry which is preliminary data.</text>
</comment>
<sequence length="212" mass="24575">MFGFGYDESIDDYKVVRFFSSTGCREVQVKVYTLRSDSWRRIRDFPLSRFPKGLGTFVNGSLHWIVVNESYNIVSLDLAKETYGEVLQPEYGDGYLHDITLDILNGCLCIVRYRDSCADVWVMKEYGIRESWTMLGVVPCVSHPIDRLWILKTGEVLLRTHDRLVRYSPKDGTFSHLTVHNCPWFFSQYPYVESLVSPHVDTDGGAKWQHQC</sequence>
<dbReference type="EMBL" id="CM046392">
    <property type="protein sequence ID" value="KAI8556175.1"/>
    <property type="molecule type" value="Genomic_DNA"/>
</dbReference>
<evidence type="ECO:0000313" key="1">
    <source>
        <dbReference type="EMBL" id="KAI8556175.1"/>
    </source>
</evidence>
<protein>
    <submittedName>
        <fullName evidence="1">Uncharacterized protein</fullName>
    </submittedName>
</protein>
<keyword evidence="2" id="KW-1185">Reference proteome</keyword>
<accession>A0ACC0NSA4</accession>
<evidence type="ECO:0000313" key="2">
    <source>
        <dbReference type="Proteomes" id="UP001062846"/>
    </source>
</evidence>
<name>A0ACC0NSA4_RHOML</name>
<reference evidence="1" key="1">
    <citation type="submission" date="2022-02" db="EMBL/GenBank/DDBJ databases">
        <title>Plant Genome Project.</title>
        <authorList>
            <person name="Zhang R.-G."/>
        </authorList>
    </citation>
    <scope>NUCLEOTIDE SEQUENCE</scope>
    <source>
        <strain evidence="1">AT1</strain>
    </source>
</reference>
<proteinExistence type="predicted"/>
<gene>
    <name evidence="1" type="ORF">RHMOL_Rhmol05G0231400</name>
</gene>
<organism evidence="1 2">
    <name type="scientific">Rhododendron molle</name>
    <name type="common">Chinese azalea</name>
    <name type="synonym">Azalea mollis</name>
    <dbReference type="NCBI Taxonomy" id="49168"/>
    <lineage>
        <taxon>Eukaryota</taxon>
        <taxon>Viridiplantae</taxon>
        <taxon>Streptophyta</taxon>
        <taxon>Embryophyta</taxon>
        <taxon>Tracheophyta</taxon>
        <taxon>Spermatophyta</taxon>
        <taxon>Magnoliopsida</taxon>
        <taxon>eudicotyledons</taxon>
        <taxon>Gunneridae</taxon>
        <taxon>Pentapetalae</taxon>
        <taxon>asterids</taxon>
        <taxon>Ericales</taxon>
        <taxon>Ericaceae</taxon>
        <taxon>Ericoideae</taxon>
        <taxon>Rhodoreae</taxon>
        <taxon>Rhododendron</taxon>
    </lineage>
</organism>